<protein>
    <submittedName>
        <fullName evidence="2">Uncharacterized protein</fullName>
    </submittedName>
</protein>
<evidence type="ECO:0000313" key="3">
    <source>
        <dbReference type="Proteomes" id="UP000316095"/>
    </source>
</evidence>
<dbReference type="EMBL" id="SJPG01000001">
    <property type="protein sequence ID" value="TWT62216.1"/>
    <property type="molecule type" value="Genomic_DNA"/>
</dbReference>
<comment type="caution">
    <text evidence="2">The sequence shown here is derived from an EMBL/GenBank/DDBJ whole genome shotgun (WGS) entry which is preliminary data.</text>
</comment>
<sequence length="301" mass="34422">MQCKNKMTIFNSHSSFTQTVGWQCSFLFSHAMLLPLVVICAVVFHVEMTWAQESPFGISETQAVSVENLSPWLTEIPLKIKRTGFLPEENETYYLVLGYASSANSKEVKDAATDFLKQRWEQSKYSHLPFEQFPVYVDMYLNPKAYQGRPVTMSGHLQRTVISEPGKNEHGVDQLCEAWLYTDDSQSNPTVVLSTSFPEGMPIGEQAIDHVTVTGYIYRMYTYEARDTGRFAPVLMANHIQWTPPQAKNSSDYSLLQIIFIFGLLLGLSLFIALVLQQRWLVKREQERIAQSLLEEEPPKF</sequence>
<reference evidence="2 3" key="1">
    <citation type="submission" date="2019-02" db="EMBL/GenBank/DDBJ databases">
        <title>Deep-cultivation of Planctomycetes and their phenomic and genomic characterization uncovers novel biology.</title>
        <authorList>
            <person name="Wiegand S."/>
            <person name="Jogler M."/>
            <person name="Boedeker C."/>
            <person name="Pinto D."/>
            <person name="Vollmers J."/>
            <person name="Rivas-Marin E."/>
            <person name="Kohn T."/>
            <person name="Peeters S.H."/>
            <person name="Heuer A."/>
            <person name="Rast P."/>
            <person name="Oberbeckmann S."/>
            <person name="Bunk B."/>
            <person name="Jeske O."/>
            <person name="Meyerdierks A."/>
            <person name="Storesund J.E."/>
            <person name="Kallscheuer N."/>
            <person name="Luecker S."/>
            <person name="Lage O.M."/>
            <person name="Pohl T."/>
            <person name="Merkel B.J."/>
            <person name="Hornburger P."/>
            <person name="Mueller R.-W."/>
            <person name="Bruemmer F."/>
            <person name="Labrenz M."/>
            <person name="Spormann A.M."/>
            <person name="Op Den Camp H."/>
            <person name="Overmann J."/>
            <person name="Amann R."/>
            <person name="Jetten M.S.M."/>
            <person name="Mascher T."/>
            <person name="Medema M.H."/>
            <person name="Devos D.P."/>
            <person name="Kaster A.-K."/>
            <person name="Ovreas L."/>
            <person name="Rohde M."/>
            <person name="Galperin M.Y."/>
            <person name="Jogler C."/>
        </authorList>
    </citation>
    <scope>NUCLEOTIDE SEQUENCE [LARGE SCALE GENOMIC DNA]</scope>
    <source>
        <strain evidence="2 3">Pan54</strain>
    </source>
</reference>
<gene>
    <name evidence="2" type="ORF">Pan54_29570</name>
</gene>
<feature type="transmembrane region" description="Helical" evidence="1">
    <location>
        <begin position="20"/>
        <end position="44"/>
    </location>
</feature>
<keyword evidence="1" id="KW-0472">Membrane</keyword>
<name>A0A5C5XGE9_9PLAN</name>
<dbReference type="Proteomes" id="UP000316095">
    <property type="component" value="Unassembled WGS sequence"/>
</dbReference>
<keyword evidence="1" id="KW-0812">Transmembrane</keyword>
<evidence type="ECO:0000313" key="2">
    <source>
        <dbReference type="EMBL" id="TWT62216.1"/>
    </source>
</evidence>
<proteinExistence type="predicted"/>
<accession>A0A5C5XGE9</accession>
<keyword evidence="3" id="KW-1185">Reference proteome</keyword>
<keyword evidence="1" id="KW-1133">Transmembrane helix</keyword>
<organism evidence="2 3">
    <name type="scientific">Rubinisphaera italica</name>
    <dbReference type="NCBI Taxonomy" id="2527969"/>
    <lineage>
        <taxon>Bacteria</taxon>
        <taxon>Pseudomonadati</taxon>
        <taxon>Planctomycetota</taxon>
        <taxon>Planctomycetia</taxon>
        <taxon>Planctomycetales</taxon>
        <taxon>Planctomycetaceae</taxon>
        <taxon>Rubinisphaera</taxon>
    </lineage>
</organism>
<evidence type="ECO:0000256" key="1">
    <source>
        <dbReference type="SAM" id="Phobius"/>
    </source>
</evidence>
<dbReference type="AlphaFoldDB" id="A0A5C5XGE9"/>
<feature type="transmembrane region" description="Helical" evidence="1">
    <location>
        <begin position="255"/>
        <end position="276"/>
    </location>
</feature>